<sequence length="953" mass="98662">MPLAASAVPIVGGIALWLATGTMMMLWFAALGPLIAVASLADGARTARRDRRRAARVAQQARERVARTVAARHAAERERLWTAHPDVLRALRGDAHGADDIWRAVPGRGDELTVGRGLARSAVRVEGGAGDAAAAALRHSAALLDDAPVTVPADTGIAVVGPAPLARAVVRALVLQACLTLPPGRLHLSEPAGQEPDGDWMALLPHAQRSVAAGRTLGVCAPGDVALSVDILIARVEAGAVPPPACRAVLTLTGPDRAQLRADGLGTDVRVEGVSVEQAREIATGLAARAEAAFGSAARDEPVALADLLSDGPKDGAGLNAVIGTEQARPFRLDLVADGPHAVVAGITGSGKSELLTSWVTSLCARYDTDRVSFLLADFKGGTAFDALAALPHVTGVITDLDAGGSRRALQSLRAELRRREAEIVRAGARDIGETTLPRLVVVVDEFAALTAAHPELQELFTDIAARGRALGMHLILGTQRAAGTFRESLLANCPLRISLRVSDPADSRAVIGTDAAAALSGAPGQRGMALIRRAADAVAHPVRVALSSARLVAEVAAAAQGAAPRRPWLPALPERLTLAEASAQARPPAAGVASTEPPASAEASARMSEPASARMSTRASARASSVGIVLGIADEPDRQRQVAVTLTGSDRGLCVLGMAGSGRTALLHTVAAQAQRPVWIGPDPETAWDQLGRLADQRVPPGTVVLVDDADALLARFPLDYAQAALEHLERIVHTAGPESGAVVVSAQRAGGAVGRLLDLLPRRALLAAATRADFVAAGGAADAYAERMPPGRGVLDGRLVQFALPPAVHSHPAVPVPAWSPQAPVTGAVVRHGPADRRLRTLVEEAGARLLSVEQAPPLSDTRAAASGADPVVIVGDGDDWQREWRMLRTIAGEHDLLVDAGCAADYRVLLGERGLPPYCAPGRGRAWLIRSGVAPTRVTLAEPAAGPRET</sequence>
<evidence type="ECO:0000256" key="3">
    <source>
        <dbReference type="PROSITE-ProRule" id="PRU00289"/>
    </source>
</evidence>
<keyword evidence="1 3" id="KW-0547">Nucleotide-binding</keyword>
<dbReference type="EMBL" id="BAABAF010000003">
    <property type="protein sequence ID" value="GAA3759655.1"/>
    <property type="molecule type" value="Genomic_DNA"/>
</dbReference>
<feature type="coiled-coil region" evidence="4">
    <location>
        <begin position="44"/>
        <end position="78"/>
    </location>
</feature>
<dbReference type="Gene3D" id="3.40.50.300">
    <property type="entry name" value="P-loop containing nucleotide triphosphate hydrolases"/>
    <property type="match status" value="3"/>
</dbReference>
<reference evidence="8" key="1">
    <citation type="journal article" date="2019" name="Int. J. Syst. Evol. Microbiol.">
        <title>The Global Catalogue of Microorganisms (GCM) 10K type strain sequencing project: providing services to taxonomists for standard genome sequencing and annotation.</title>
        <authorList>
            <consortium name="The Broad Institute Genomics Platform"/>
            <consortium name="The Broad Institute Genome Sequencing Center for Infectious Disease"/>
            <person name="Wu L."/>
            <person name="Ma J."/>
        </authorList>
    </citation>
    <scope>NUCLEOTIDE SEQUENCE [LARGE SCALE GENOMIC DNA]</scope>
    <source>
        <strain evidence="8">JCM 16950</strain>
    </source>
</reference>
<dbReference type="PANTHER" id="PTHR22683:SF1">
    <property type="entry name" value="TYPE VII SECRETION SYSTEM PROTEIN ESSC"/>
    <property type="match status" value="1"/>
</dbReference>
<protein>
    <recommendedName>
        <fullName evidence="6">FtsK domain-containing protein</fullName>
    </recommendedName>
</protein>
<evidence type="ECO:0000256" key="4">
    <source>
        <dbReference type="SAM" id="Coils"/>
    </source>
</evidence>
<dbReference type="InterPro" id="IPR027417">
    <property type="entry name" value="P-loop_NTPase"/>
</dbReference>
<dbReference type="Pfam" id="PF01580">
    <property type="entry name" value="FtsK_SpoIIIE"/>
    <property type="match status" value="2"/>
</dbReference>
<name>A0ABP7GB35_9MICO</name>
<feature type="region of interest" description="Disordered" evidence="5">
    <location>
        <begin position="582"/>
        <end position="619"/>
    </location>
</feature>
<evidence type="ECO:0000259" key="6">
    <source>
        <dbReference type="PROSITE" id="PS50901"/>
    </source>
</evidence>
<keyword evidence="8" id="KW-1185">Reference proteome</keyword>
<dbReference type="InterPro" id="IPR002543">
    <property type="entry name" value="FtsK_dom"/>
</dbReference>
<evidence type="ECO:0000313" key="7">
    <source>
        <dbReference type="EMBL" id="GAA3759655.1"/>
    </source>
</evidence>
<dbReference type="InterPro" id="IPR050206">
    <property type="entry name" value="FtsK/SpoIIIE/SftA"/>
</dbReference>
<dbReference type="Proteomes" id="UP001500540">
    <property type="component" value="Unassembled WGS sequence"/>
</dbReference>
<accession>A0ABP7GB35</accession>
<organism evidence="7 8">
    <name type="scientific">Microbacterium kribbense</name>
    <dbReference type="NCBI Taxonomy" id="433645"/>
    <lineage>
        <taxon>Bacteria</taxon>
        <taxon>Bacillati</taxon>
        <taxon>Actinomycetota</taxon>
        <taxon>Actinomycetes</taxon>
        <taxon>Micrococcales</taxon>
        <taxon>Microbacteriaceae</taxon>
        <taxon>Microbacterium</taxon>
    </lineage>
</organism>
<evidence type="ECO:0000256" key="2">
    <source>
        <dbReference type="ARBA" id="ARBA00022840"/>
    </source>
</evidence>
<keyword evidence="4" id="KW-0175">Coiled coil</keyword>
<dbReference type="CDD" id="cd01127">
    <property type="entry name" value="TrwB_TraG_TraD_VirD4"/>
    <property type="match status" value="1"/>
</dbReference>
<dbReference type="SMART" id="SM00382">
    <property type="entry name" value="AAA"/>
    <property type="match status" value="2"/>
</dbReference>
<proteinExistence type="predicted"/>
<gene>
    <name evidence="7" type="ORF">GCM10022240_10300</name>
</gene>
<evidence type="ECO:0000313" key="8">
    <source>
        <dbReference type="Proteomes" id="UP001500540"/>
    </source>
</evidence>
<evidence type="ECO:0000256" key="1">
    <source>
        <dbReference type="ARBA" id="ARBA00022741"/>
    </source>
</evidence>
<feature type="binding site" evidence="3">
    <location>
        <begin position="346"/>
        <end position="353"/>
    </location>
    <ligand>
        <name>ATP</name>
        <dbReference type="ChEBI" id="CHEBI:30616"/>
    </ligand>
</feature>
<evidence type="ECO:0000256" key="5">
    <source>
        <dbReference type="SAM" id="MobiDB-lite"/>
    </source>
</evidence>
<dbReference type="PANTHER" id="PTHR22683">
    <property type="entry name" value="SPORULATION PROTEIN RELATED"/>
    <property type="match status" value="1"/>
</dbReference>
<dbReference type="InterPro" id="IPR003593">
    <property type="entry name" value="AAA+_ATPase"/>
</dbReference>
<dbReference type="SUPFAM" id="SSF52540">
    <property type="entry name" value="P-loop containing nucleoside triphosphate hydrolases"/>
    <property type="match status" value="2"/>
</dbReference>
<dbReference type="PROSITE" id="PS50901">
    <property type="entry name" value="FTSK"/>
    <property type="match status" value="1"/>
</dbReference>
<keyword evidence="2 3" id="KW-0067">ATP-binding</keyword>
<feature type="domain" description="FtsK" evidence="6">
    <location>
        <begin position="328"/>
        <end position="509"/>
    </location>
</feature>
<comment type="caution">
    <text evidence="7">The sequence shown here is derived from an EMBL/GenBank/DDBJ whole genome shotgun (WGS) entry which is preliminary data.</text>
</comment>